<accession>A0A841KAB0</accession>
<dbReference type="InterPro" id="IPR042194">
    <property type="entry name" value="FHIPEP_1"/>
</dbReference>
<dbReference type="PRINTS" id="PR00949">
    <property type="entry name" value="TYPE3IMAPROT"/>
</dbReference>
<feature type="transmembrane region" description="Helical" evidence="7">
    <location>
        <begin position="223"/>
        <end position="244"/>
    </location>
</feature>
<gene>
    <name evidence="7" type="primary">flhA</name>
    <name evidence="8" type="ORF">HNQ77_005228</name>
</gene>
<keyword evidence="7" id="KW-0813">Transport</keyword>
<evidence type="ECO:0000256" key="4">
    <source>
        <dbReference type="ARBA" id="ARBA00022692"/>
    </source>
</evidence>
<dbReference type="Gene3D" id="1.10.8.540">
    <property type="entry name" value="FHIPEP family, domain 3"/>
    <property type="match status" value="1"/>
</dbReference>
<dbReference type="AlphaFoldDB" id="A0A841KAB0"/>
<evidence type="ECO:0000256" key="1">
    <source>
        <dbReference type="ARBA" id="ARBA00004651"/>
    </source>
</evidence>
<keyword evidence="5 7" id="KW-1133">Transmembrane helix</keyword>
<keyword evidence="3 7" id="KW-1003">Cell membrane</keyword>
<dbReference type="GO" id="GO:0009306">
    <property type="term" value="P:protein secretion"/>
    <property type="evidence" value="ECO:0007669"/>
    <property type="project" value="InterPro"/>
</dbReference>
<evidence type="ECO:0000256" key="5">
    <source>
        <dbReference type="ARBA" id="ARBA00022989"/>
    </source>
</evidence>
<dbReference type="InterPro" id="IPR042193">
    <property type="entry name" value="FHIPEP_3"/>
</dbReference>
<keyword evidence="7" id="KW-0653">Protein transport</keyword>
<evidence type="ECO:0000256" key="6">
    <source>
        <dbReference type="ARBA" id="ARBA00023136"/>
    </source>
</evidence>
<dbReference type="Proteomes" id="UP000538666">
    <property type="component" value="Unassembled WGS sequence"/>
</dbReference>
<keyword evidence="7" id="KW-1005">Bacterial flagellum biogenesis</keyword>
<dbReference type="Pfam" id="PF00771">
    <property type="entry name" value="FHIPEP"/>
    <property type="match status" value="1"/>
</dbReference>
<keyword evidence="8" id="KW-0966">Cell projection</keyword>
<evidence type="ECO:0000256" key="2">
    <source>
        <dbReference type="ARBA" id="ARBA00008835"/>
    </source>
</evidence>
<keyword evidence="6 7" id="KW-0472">Membrane</keyword>
<feature type="transmembrane region" description="Helical" evidence="7">
    <location>
        <begin position="137"/>
        <end position="160"/>
    </location>
</feature>
<keyword evidence="9" id="KW-1185">Reference proteome</keyword>
<dbReference type="GO" id="GO:0005886">
    <property type="term" value="C:plasma membrane"/>
    <property type="evidence" value="ECO:0007669"/>
    <property type="project" value="UniProtKB-SubCell"/>
</dbReference>
<keyword evidence="7" id="KW-1006">Bacterial flagellum protein export</keyword>
<dbReference type="OrthoDB" id="9759185at2"/>
<evidence type="ECO:0000313" key="8">
    <source>
        <dbReference type="EMBL" id="MBB6147234.1"/>
    </source>
</evidence>
<reference evidence="8 9" key="1">
    <citation type="submission" date="2020-08" db="EMBL/GenBank/DDBJ databases">
        <title>Genomic Encyclopedia of Type Strains, Phase IV (KMG-IV): sequencing the most valuable type-strain genomes for metagenomic binning, comparative biology and taxonomic classification.</title>
        <authorList>
            <person name="Goeker M."/>
        </authorList>
    </citation>
    <scope>NUCLEOTIDE SEQUENCE [LARGE SCALE GENOMIC DNA]</scope>
    <source>
        <strain evidence="8 9">DSM 103733</strain>
    </source>
</reference>
<dbReference type="Gene3D" id="3.40.50.12790">
    <property type="entry name" value="FHIPEP family, domain 4"/>
    <property type="match status" value="1"/>
</dbReference>
<feature type="transmembrane region" description="Helical" evidence="7">
    <location>
        <begin position="264"/>
        <end position="283"/>
    </location>
</feature>
<evidence type="ECO:0000256" key="7">
    <source>
        <dbReference type="RuleBase" id="RU364093"/>
    </source>
</evidence>
<feature type="transmembrane region" description="Helical" evidence="7">
    <location>
        <begin position="36"/>
        <end position="54"/>
    </location>
</feature>
<dbReference type="RefSeq" id="WP_082125612.1">
    <property type="nucleotide sequence ID" value="NZ_JACHEK010000013.1"/>
</dbReference>
<dbReference type="Gene3D" id="3.40.30.60">
    <property type="entry name" value="FHIPEP family, domain 1"/>
    <property type="match status" value="1"/>
</dbReference>
<keyword evidence="8" id="KW-0282">Flagellum</keyword>
<dbReference type="NCBIfam" id="TIGR01398">
    <property type="entry name" value="FlhA"/>
    <property type="match status" value="1"/>
</dbReference>
<dbReference type="InterPro" id="IPR042196">
    <property type="entry name" value="FHIPEP_4"/>
</dbReference>
<dbReference type="InterPro" id="IPR001712">
    <property type="entry name" value="T3SS_FHIPEP"/>
</dbReference>
<comment type="subcellular location">
    <subcellularLocation>
        <location evidence="1 7">Cell membrane</location>
        <topology evidence="1 7">Multi-pass membrane protein</topology>
    </subcellularLocation>
</comment>
<dbReference type="PANTHER" id="PTHR30161">
    <property type="entry name" value="FLAGELLAR EXPORT PROTEIN, MEMBRANE FLHA SUBUNIT-RELATED"/>
    <property type="match status" value="1"/>
</dbReference>
<sequence>MSTPIAVAPATARAAASHASAAEKPRQKAFRMAKDLALPLGAISVIFVMLIPIPAALMDLLLAGSMAASVLVFLSAVQVRKAVDFSVFPTLLLLLTLFRLSLNIASSRRILLHGSEGTAAAGKVIESFGQFVVGGNYVVGFVLFLALIAIQFLVVSHGAVRTAEVTARFTLDALPGKQMAIDADMNAGLIDEASARARRLAVAQEAEFYGAMDGAARFNQRDALATILITAINIVAGLLIGTIQQGVAIGEAVRTYTILSVGDGLVTMIPSLLVSVAGGMVLTRAASAGALSSELGTQLFRKRTTLYVASAVMAALCLVPGLPKPAFLALAALLAWGARRIPASTALEGVAVEKERKAIDKASGENLASLLKMEDLSLEIGFQLIPLVDEKQGGQMLARVRNLRRHLAGELGFLIPPIHISDNLRLRPREYVVSLRGIEIGRWQTEGNSLLAVSAEAQTRPIPGKEAQEPAFGVPARWIQAGLEDQATAAGYSVVDTATVISTHLGELIRRHAHELLSRAETKRLLDALNDTHPKLVEELVPKMMTLGEVQKVLQQLLREQVSIRDLGTILEALVEASAVHKNLPALVETARQALGRRVVQPLLDPDGSLRVILLDPAIEEELVSSLQPASAARLLSDGHAYSTPQLRRIADSLKQLIGPPSSSAPPVLLCQSPARYYLHRWLEDIFPRVAVIAPAEIPSDVRLRSIGVVR</sequence>
<dbReference type="InterPro" id="IPR006301">
    <property type="entry name" value="FlhA"/>
</dbReference>
<evidence type="ECO:0000256" key="3">
    <source>
        <dbReference type="ARBA" id="ARBA00022475"/>
    </source>
</evidence>
<proteinExistence type="inferred from homology"/>
<organism evidence="8 9">
    <name type="scientific">Silvibacterium bohemicum</name>
    <dbReference type="NCBI Taxonomy" id="1577686"/>
    <lineage>
        <taxon>Bacteria</taxon>
        <taxon>Pseudomonadati</taxon>
        <taxon>Acidobacteriota</taxon>
        <taxon>Terriglobia</taxon>
        <taxon>Terriglobales</taxon>
        <taxon>Acidobacteriaceae</taxon>
        <taxon>Silvibacterium</taxon>
    </lineage>
</organism>
<dbReference type="PANTHER" id="PTHR30161:SF1">
    <property type="entry name" value="FLAGELLAR BIOSYNTHESIS PROTEIN FLHA-RELATED"/>
    <property type="match status" value="1"/>
</dbReference>
<dbReference type="PIRSF" id="PIRSF005419">
    <property type="entry name" value="FlhA"/>
    <property type="match status" value="1"/>
</dbReference>
<comment type="function">
    <text evidence="7">Required for formation of the rod structure of the flagellar apparatus. Together with FliI and FliH, may constitute the export apparatus of flagellin.</text>
</comment>
<dbReference type="GO" id="GO:0044780">
    <property type="term" value="P:bacterial-type flagellum assembly"/>
    <property type="evidence" value="ECO:0007669"/>
    <property type="project" value="InterPro"/>
</dbReference>
<keyword evidence="4 7" id="KW-0812">Transmembrane</keyword>
<comment type="caution">
    <text evidence="7">Lacks conserved residue(s) required for the propagation of feature annotation.</text>
</comment>
<name>A0A841KAB0_9BACT</name>
<protein>
    <recommendedName>
        <fullName evidence="7">Flagellar biosynthesis protein FlhA</fullName>
    </recommendedName>
</protein>
<evidence type="ECO:0000313" key="9">
    <source>
        <dbReference type="Proteomes" id="UP000538666"/>
    </source>
</evidence>
<feature type="transmembrane region" description="Helical" evidence="7">
    <location>
        <begin position="304"/>
        <end position="322"/>
    </location>
</feature>
<keyword evidence="8" id="KW-0969">Cilium</keyword>
<comment type="caution">
    <text evidence="8">The sequence shown here is derived from an EMBL/GenBank/DDBJ whole genome shotgun (WGS) entry which is preliminary data.</text>
</comment>
<dbReference type="EMBL" id="JACHEK010000013">
    <property type="protein sequence ID" value="MBB6147234.1"/>
    <property type="molecule type" value="Genomic_DNA"/>
</dbReference>
<comment type="similarity">
    <text evidence="2 7">Belongs to the FHIPEP (flagella/HR/invasion proteins export pore) family.</text>
</comment>